<evidence type="ECO:0000256" key="3">
    <source>
        <dbReference type="ARBA" id="ARBA00006401"/>
    </source>
</evidence>
<dbReference type="GO" id="GO:0046872">
    <property type="term" value="F:metal ion binding"/>
    <property type="evidence" value="ECO:0007669"/>
    <property type="project" value="UniProtKB-KW"/>
</dbReference>
<dbReference type="InterPro" id="IPR008333">
    <property type="entry name" value="Cbr1-like_FAD-bd_dom"/>
</dbReference>
<evidence type="ECO:0000256" key="11">
    <source>
        <dbReference type="ARBA" id="ARBA00023002"/>
    </source>
</evidence>
<reference evidence="21 22" key="1">
    <citation type="submission" date="2018-08" db="EMBL/GenBank/DDBJ databases">
        <title>Fulvimarina sp. 85, whole genome shotgun sequence.</title>
        <authorList>
            <person name="Tuo L."/>
        </authorList>
    </citation>
    <scope>NUCLEOTIDE SEQUENCE [LARGE SCALE GENOMIC DNA]</scope>
    <source>
        <strain evidence="21 22">85</strain>
    </source>
</reference>
<evidence type="ECO:0000256" key="15">
    <source>
        <dbReference type="ARBA" id="ARBA00048649"/>
    </source>
</evidence>
<dbReference type="Proteomes" id="UP000264310">
    <property type="component" value="Unassembled WGS sequence"/>
</dbReference>
<evidence type="ECO:0000256" key="1">
    <source>
        <dbReference type="ARBA" id="ARBA00001970"/>
    </source>
</evidence>
<proteinExistence type="inferred from homology"/>
<comment type="cofactor">
    <cofactor evidence="1">
        <name>heme b</name>
        <dbReference type="ChEBI" id="CHEBI:60344"/>
    </cofactor>
</comment>
<dbReference type="InterPro" id="IPR039261">
    <property type="entry name" value="FNR_nucleotide-bd"/>
</dbReference>
<dbReference type="PANTHER" id="PTHR47354:SF6">
    <property type="entry name" value="NADH OXIDOREDUCTASE HCR"/>
    <property type="match status" value="1"/>
</dbReference>
<evidence type="ECO:0000256" key="12">
    <source>
        <dbReference type="ARBA" id="ARBA00023004"/>
    </source>
</evidence>
<dbReference type="PANTHER" id="PTHR47354">
    <property type="entry name" value="NADH OXIDOREDUCTASE HCR"/>
    <property type="match status" value="1"/>
</dbReference>
<evidence type="ECO:0000313" key="22">
    <source>
        <dbReference type="Proteomes" id="UP000264310"/>
    </source>
</evidence>
<dbReference type="PROSITE" id="PS00197">
    <property type="entry name" value="2FE2S_FER_1"/>
    <property type="match status" value="1"/>
</dbReference>
<dbReference type="Pfam" id="PF00175">
    <property type="entry name" value="NAD_binding_1"/>
    <property type="match status" value="1"/>
</dbReference>
<dbReference type="Pfam" id="PF00111">
    <property type="entry name" value="Fer2"/>
    <property type="match status" value="1"/>
</dbReference>
<comment type="catalytic activity">
    <reaction evidence="16">
        <text>2 nitric oxide + NADPH + 2 O2 = 2 nitrate + NADP(+) + H(+)</text>
        <dbReference type="Rhea" id="RHEA:19465"/>
        <dbReference type="ChEBI" id="CHEBI:15378"/>
        <dbReference type="ChEBI" id="CHEBI:15379"/>
        <dbReference type="ChEBI" id="CHEBI:16480"/>
        <dbReference type="ChEBI" id="CHEBI:17632"/>
        <dbReference type="ChEBI" id="CHEBI:57783"/>
        <dbReference type="ChEBI" id="CHEBI:58349"/>
        <dbReference type="EC" id="1.14.12.17"/>
    </reaction>
</comment>
<dbReference type="InterPro" id="IPR006058">
    <property type="entry name" value="2Fe2S_fd_BS"/>
</dbReference>
<accession>A0A371WZ01</accession>
<dbReference type="InterPro" id="IPR050415">
    <property type="entry name" value="MRET"/>
</dbReference>
<evidence type="ECO:0000313" key="21">
    <source>
        <dbReference type="EMBL" id="RFC62202.1"/>
    </source>
</evidence>
<keyword evidence="22" id="KW-1185">Reference proteome</keyword>
<keyword evidence="9" id="KW-0274">FAD</keyword>
<dbReference type="SUPFAM" id="SSF54292">
    <property type="entry name" value="2Fe-2S ferredoxin-like"/>
    <property type="match status" value="1"/>
</dbReference>
<dbReference type="EMBL" id="QURL01000008">
    <property type="protein sequence ID" value="RFC62202.1"/>
    <property type="molecule type" value="Genomic_DNA"/>
</dbReference>
<comment type="similarity">
    <text evidence="17">In the N-terminal section; belongs to the FAD-binding oxidoreductase type 6 family.</text>
</comment>
<keyword evidence="8" id="KW-0479">Metal-binding</keyword>
<dbReference type="EC" id="1.14.12.17" evidence="4"/>
<evidence type="ECO:0000256" key="16">
    <source>
        <dbReference type="ARBA" id="ARBA00049433"/>
    </source>
</evidence>
<dbReference type="GO" id="GO:0051537">
    <property type="term" value="F:2 iron, 2 sulfur cluster binding"/>
    <property type="evidence" value="ECO:0007669"/>
    <property type="project" value="UniProtKB-KW"/>
</dbReference>
<keyword evidence="11" id="KW-0560">Oxidoreductase</keyword>
<evidence type="ECO:0000259" key="19">
    <source>
        <dbReference type="PROSITE" id="PS51085"/>
    </source>
</evidence>
<organism evidence="21 22">
    <name type="scientific">Fulvimarina endophytica</name>
    <dbReference type="NCBI Taxonomy" id="2293836"/>
    <lineage>
        <taxon>Bacteria</taxon>
        <taxon>Pseudomonadati</taxon>
        <taxon>Pseudomonadota</taxon>
        <taxon>Alphaproteobacteria</taxon>
        <taxon>Hyphomicrobiales</taxon>
        <taxon>Aurantimonadaceae</taxon>
        <taxon>Fulvimarina</taxon>
    </lineage>
</organism>
<evidence type="ECO:0000256" key="8">
    <source>
        <dbReference type="ARBA" id="ARBA00022723"/>
    </source>
</evidence>
<keyword evidence="7" id="KW-0001">2Fe-2S</keyword>
<feature type="region of interest" description="Disordered" evidence="18">
    <location>
        <begin position="259"/>
        <end position="278"/>
    </location>
</feature>
<feature type="domain" description="FAD-binding FR-type" evidence="20">
    <location>
        <begin position="5"/>
        <end position="117"/>
    </location>
</feature>
<dbReference type="AlphaFoldDB" id="A0A371WZ01"/>
<keyword evidence="10" id="KW-0521">NADP</keyword>
<dbReference type="Pfam" id="PF00970">
    <property type="entry name" value="FAD_binding_6"/>
    <property type="match status" value="1"/>
</dbReference>
<dbReference type="Gene3D" id="3.10.20.30">
    <property type="match status" value="1"/>
</dbReference>
<dbReference type="FunFam" id="3.40.50.80:FF:000010">
    <property type="entry name" value="Flavohemoprotein"/>
    <property type="match status" value="1"/>
</dbReference>
<protein>
    <recommendedName>
        <fullName evidence="4">nitric oxide dioxygenase</fullName>
        <ecNumber evidence="4">1.14.12.17</ecNumber>
    </recommendedName>
</protein>
<comment type="similarity">
    <text evidence="3">In the C-terminal section; belongs to the flavoprotein pyridine nucleotide cytochrome reductase family.</text>
</comment>
<dbReference type="OrthoDB" id="9786134at2"/>
<keyword evidence="12" id="KW-0408">Iron</keyword>
<dbReference type="SUPFAM" id="SSF52343">
    <property type="entry name" value="Ferredoxin reductase-like, C-terminal NADP-linked domain"/>
    <property type="match status" value="1"/>
</dbReference>
<keyword evidence="6" id="KW-0285">Flavoprotein</keyword>
<dbReference type="GO" id="GO:0008941">
    <property type="term" value="F:nitric oxide dioxygenase NAD(P)H activity"/>
    <property type="evidence" value="ECO:0007669"/>
    <property type="project" value="UniProtKB-EC"/>
</dbReference>
<dbReference type="SUPFAM" id="SSF63380">
    <property type="entry name" value="Riboflavin synthase domain-like"/>
    <property type="match status" value="1"/>
</dbReference>
<keyword evidence="14" id="KW-0520">NAD</keyword>
<evidence type="ECO:0000256" key="9">
    <source>
        <dbReference type="ARBA" id="ARBA00022827"/>
    </source>
</evidence>
<dbReference type="InterPro" id="IPR001433">
    <property type="entry name" value="OxRdtase_FAD/NAD-bd"/>
</dbReference>
<dbReference type="InterPro" id="IPR001041">
    <property type="entry name" value="2Fe-2S_ferredoxin-type"/>
</dbReference>
<evidence type="ECO:0000256" key="17">
    <source>
        <dbReference type="ARBA" id="ARBA00061434"/>
    </source>
</evidence>
<evidence type="ECO:0000256" key="7">
    <source>
        <dbReference type="ARBA" id="ARBA00022714"/>
    </source>
</evidence>
<evidence type="ECO:0000256" key="4">
    <source>
        <dbReference type="ARBA" id="ARBA00012229"/>
    </source>
</evidence>
<dbReference type="CDD" id="cd06184">
    <property type="entry name" value="flavohem_like_fad_nad_binding"/>
    <property type="match status" value="1"/>
</dbReference>
<comment type="catalytic activity">
    <reaction evidence="15">
        <text>2 nitric oxide + NADH + 2 O2 = 2 nitrate + NAD(+) + H(+)</text>
        <dbReference type="Rhea" id="RHEA:19469"/>
        <dbReference type="ChEBI" id="CHEBI:15378"/>
        <dbReference type="ChEBI" id="CHEBI:15379"/>
        <dbReference type="ChEBI" id="CHEBI:16480"/>
        <dbReference type="ChEBI" id="CHEBI:17632"/>
        <dbReference type="ChEBI" id="CHEBI:57540"/>
        <dbReference type="ChEBI" id="CHEBI:57945"/>
        <dbReference type="EC" id="1.14.12.17"/>
    </reaction>
</comment>
<evidence type="ECO:0000256" key="6">
    <source>
        <dbReference type="ARBA" id="ARBA00022630"/>
    </source>
</evidence>
<feature type="domain" description="2Fe-2S ferredoxin-type" evidence="19">
    <location>
        <begin position="281"/>
        <end position="363"/>
    </location>
</feature>
<dbReference type="InterPro" id="IPR017938">
    <property type="entry name" value="Riboflavin_synthase-like_b-brl"/>
</dbReference>
<comment type="cofactor">
    <cofactor evidence="2">
        <name>FAD</name>
        <dbReference type="ChEBI" id="CHEBI:57692"/>
    </cofactor>
</comment>
<dbReference type="PRINTS" id="PR00406">
    <property type="entry name" value="CYTB5RDTASE"/>
</dbReference>
<evidence type="ECO:0000256" key="5">
    <source>
        <dbReference type="ARBA" id="ARBA00022617"/>
    </source>
</evidence>
<dbReference type="PROSITE" id="PS51384">
    <property type="entry name" value="FAD_FR"/>
    <property type="match status" value="1"/>
</dbReference>
<dbReference type="CDD" id="cd00207">
    <property type="entry name" value="fer2"/>
    <property type="match status" value="1"/>
</dbReference>
<evidence type="ECO:0000256" key="14">
    <source>
        <dbReference type="ARBA" id="ARBA00023027"/>
    </source>
</evidence>
<dbReference type="InterPro" id="IPR036010">
    <property type="entry name" value="2Fe-2S_ferredoxin-like_sf"/>
</dbReference>
<evidence type="ECO:0000256" key="13">
    <source>
        <dbReference type="ARBA" id="ARBA00023014"/>
    </source>
</evidence>
<comment type="caution">
    <text evidence="21">The sequence shown here is derived from an EMBL/GenBank/DDBJ whole genome shotgun (WGS) entry which is preliminary data.</text>
</comment>
<sequence length="363" mass="39471">MQPKGGFRDLVVVDKVRESETITSFYLKPADPDGWRPFEPGQFLVFRLPLPDETSLLRNYSVSSSPKAEGLYRISVKREAAREAGQPDGLGSLHLHDRTGIGAVLKAEGPRGGFVLDRGSDRPVVLLSGGVGLTPMVSMLHDLAGSDRRAIFIHACDNGEVHALRDEVAELVAANPNLSAHIRYRFPSEADRAEARHDSEGVVTRELLQSLLPLDDYDFYLCGPPPFMQSVFTIIRGLGVDKSRIAYEFFGPATVLDRAETEAPSPAPAPEAPRETAEGAPVIEFRKSGITVPWTDGAESILSFAEDQGLSPAFSCRAGICSTCKTALLEGDADYFEEPLDDLEDGEILICCSRPKTSLVLDL</sequence>
<keyword evidence="5" id="KW-0349">Heme</keyword>
<evidence type="ECO:0000256" key="18">
    <source>
        <dbReference type="SAM" id="MobiDB-lite"/>
    </source>
</evidence>
<dbReference type="PROSITE" id="PS51085">
    <property type="entry name" value="2FE2S_FER_2"/>
    <property type="match status" value="1"/>
</dbReference>
<evidence type="ECO:0000256" key="10">
    <source>
        <dbReference type="ARBA" id="ARBA00022857"/>
    </source>
</evidence>
<dbReference type="Gene3D" id="3.40.50.80">
    <property type="entry name" value="Nucleotide-binding domain of ferredoxin-NADP reductase (FNR) module"/>
    <property type="match status" value="1"/>
</dbReference>
<evidence type="ECO:0000259" key="20">
    <source>
        <dbReference type="PROSITE" id="PS51384"/>
    </source>
</evidence>
<dbReference type="InterPro" id="IPR012675">
    <property type="entry name" value="Beta-grasp_dom_sf"/>
</dbReference>
<evidence type="ECO:0000256" key="2">
    <source>
        <dbReference type="ARBA" id="ARBA00001974"/>
    </source>
</evidence>
<gene>
    <name evidence="21" type="ORF">DYI37_16980</name>
</gene>
<dbReference type="Gene3D" id="2.40.30.10">
    <property type="entry name" value="Translation factors"/>
    <property type="match status" value="1"/>
</dbReference>
<dbReference type="InterPro" id="IPR017927">
    <property type="entry name" value="FAD-bd_FR_type"/>
</dbReference>
<name>A0A371WZ01_9HYPH</name>
<keyword evidence="13" id="KW-0411">Iron-sulfur</keyword>